<protein>
    <recommendedName>
        <fullName evidence="4">F-box domain-containing protein</fullName>
    </recommendedName>
</protein>
<evidence type="ECO:0008006" key="4">
    <source>
        <dbReference type="Google" id="ProtNLM"/>
    </source>
</evidence>
<evidence type="ECO:0000313" key="3">
    <source>
        <dbReference type="Proteomes" id="UP001437256"/>
    </source>
</evidence>
<sequence length="564" mass="64185">MELSRILHHVHAPPQPLRPNINTLAIEILAIIFGFCVDSPVWERRREQAPMILTRVCSLWRRVALSTPSLWAELNFFITESPSIHLAERIQDVWLSRLGTAGPLHLHIKIAQVGPDEHDRERLGRFLNDFLCRYHPYIPRLRSLTLDRVFLRHAQDQVSFTSLPISQFPNLHQIKSIRITDAPVFDWVFSLLPFALDVESLTWIDRGVEDVIRTVPLTHLQTLEFECTYAGYPLSLADLQKLLPEAPQLLELALTFENDPSLSPPTSYLSHNHIRVLKVGIGNNDMGESVAPNTFNYITLPALTELDINASSLLSDWEATPIVNFLKRSRCNLTFLYLDPPPRMEDIKECLEIPSLEKHLSDLHIANTNWCEQEDWGSEDADDPKVPVIGPVLEYLSTMRHVGNSTRLPLLSLDDISVWIDPFENLEALIAFVDQRLPVVAADNVAPNRNGVSYITRMTVVAVVEENDYPTWSQDTGFRDKYIEWQRKEFGPFVDVLVCRPLEGRWKFEMREAPELPSPSAGSFSMPEDNDDDDDGGRDDDYDSETSGGRYANTDVSGEEAEVE</sequence>
<dbReference type="EMBL" id="JBBXMP010000030">
    <property type="protein sequence ID" value="KAL0067008.1"/>
    <property type="molecule type" value="Genomic_DNA"/>
</dbReference>
<dbReference type="InterPro" id="IPR032675">
    <property type="entry name" value="LRR_dom_sf"/>
</dbReference>
<comment type="caution">
    <text evidence="2">The sequence shown here is derived from an EMBL/GenBank/DDBJ whole genome shotgun (WGS) entry which is preliminary data.</text>
</comment>
<gene>
    <name evidence="2" type="ORF">AAF712_005997</name>
</gene>
<evidence type="ECO:0000313" key="2">
    <source>
        <dbReference type="EMBL" id="KAL0067008.1"/>
    </source>
</evidence>
<accession>A0ABR3A1W1</accession>
<reference evidence="2 3" key="1">
    <citation type="submission" date="2024-05" db="EMBL/GenBank/DDBJ databases">
        <title>A draft genome resource for the thread blight pathogen Marasmius tenuissimus strain MS-2.</title>
        <authorList>
            <person name="Yulfo-Soto G.E."/>
            <person name="Baruah I.K."/>
            <person name="Amoako-Attah I."/>
            <person name="Bukari Y."/>
            <person name="Meinhardt L.W."/>
            <person name="Bailey B.A."/>
            <person name="Cohen S.P."/>
        </authorList>
    </citation>
    <scope>NUCLEOTIDE SEQUENCE [LARGE SCALE GENOMIC DNA]</scope>
    <source>
        <strain evidence="2 3">MS-2</strain>
    </source>
</reference>
<keyword evidence="3" id="KW-1185">Reference proteome</keyword>
<name>A0ABR3A1W1_9AGAR</name>
<dbReference type="Gene3D" id="3.80.10.10">
    <property type="entry name" value="Ribonuclease Inhibitor"/>
    <property type="match status" value="1"/>
</dbReference>
<dbReference type="Proteomes" id="UP001437256">
    <property type="component" value="Unassembled WGS sequence"/>
</dbReference>
<evidence type="ECO:0000256" key="1">
    <source>
        <dbReference type="SAM" id="MobiDB-lite"/>
    </source>
</evidence>
<proteinExistence type="predicted"/>
<feature type="compositionally biased region" description="Acidic residues" evidence="1">
    <location>
        <begin position="528"/>
        <end position="544"/>
    </location>
</feature>
<feature type="region of interest" description="Disordered" evidence="1">
    <location>
        <begin position="511"/>
        <end position="564"/>
    </location>
</feature>
<dbReference type="SUPFAM" id="SSF52047">
    <property type="entry name" value="RNI-like"/>
    <property type="match status" value="1"/>
</dbReference>
<organism evidence="2 3">
    <name type="scientific">Marasmius tenuissimus</name>
    <dbReference type="NCBI Taxonomy" id="585030"/>
    <lineage>
        <taxon>Eukaryota</taxon>
        <taxon>Fungi</taxon>
        <taxon>Dikarya</taxon>
        <taxon>Basidiomycota</taxon>
        <taxon>Agaricomycotina</taxon>
        <taxon>Agaricomycetes</taxon>
        <taxon>Agaricomycetidae</taxon>
        <taxon>Agaricales</taxon>
        <taxon>Marasmiineae</taxon>
        <taxon>Marasmiaceae</taxon>
        <taxon>Marasmius</taxon>
    </lineage>
</organism>
<dbReference type="Gene3D" id="1.20.1280.50">
    <property type="match status" value="1"/>
</dbReference>